<dbReference type="InterPro" id="IPR014729">
    <property type="entry name" value="Rossmann-like_a/b/a_fold"/>
</dbReference>
<comment type="catalytic activity">
    <reaction evidence="3">
        <text>holo-[citrate lyase ACP] + acetate + ATP = acetyl-[citrate lyase ACP] + AMP + diphosphate</text>
        <dbReference type="Rhea" id="RHEA:23788"/>
        <dbReference type="Rhea" id="RHEA-COMP:10158"/>
        <dbReference type="Rhea" id="RHEA-COMP:13710"/>
        <dbReference type="ChEBI" id="CHEBI:30089"/>
        <dbReference type="ChEBI" id="CHEBI:30616"/>
        <dbReference type="ChEBI" id="CHEBI:33019"/>
        <dbReference type="ChEBI" id="CHEBI:82683"/>
        <dbReference type="ChEBI" id="CHEBI:137976"/>
        <dbReference type="ChEBI" id="CHEBI:456215"/>
        <dbReference type="EC" id="6.2.1.22"/>
    </reaction>
</comment>
<evidence type="ECO:0000256" key="3">
    <source>
        <dbReference type="PIRNR" id="PIRNR005751"/>
    </source>
</evidence>
<dbReference type="AlphaFoldDB" id="A0A7X6S0X8"/>
<dbReference type="Pfam" id="PF08218">
    <property type="entry name" value="Citrate_ly_lig"/>
    <property type="match status" value="1"/>
</dbReference>
<keyword evidence="6" id="KW-1185">Reference proteome</keyword>
<evidence type="ECO:0000313" key="5">
    <source>
        <dbReference type="EMBL" id="NKZ20658.1"/>
    </source>
</evidence>
<sequence length="348" mass="39654">MTDYTISTIFPLDRKANEKVTQLLTQEGIRRDAHLDYTCAIYDKDELIATGSTFGNTLRCLAVSSHYQGEGLLNLIVSHLMDYQFERGNFHLFLYTKSDTAHFFGDLGFVEIASVDGLISFRENKKTGFHDYLKTLERPTQAPRKVAALVINANPFTLGHQYLVEKASAENDLLHLFIVSEDASLVPFSVRKELVIKGTAHLNNIIYHDSGPYMISQATFPSYFQKDQQAVIESQARLDLEIFRRIAEELDIQHRYVGEEPTSFVTNLYNTVMMEKLPTYGINCHMIPRKTFESGTAISASIARQALKDGNWALLEKLLPETSLQFFASKEAQPIIERLQQEKDVRHY</sequence>
<dbReference type="GO" id="GO:0008771">
    <property type="term" value="F:[citrate (pro-3S)-lyase] ligase activity"/>
    <property type="evidence" value="ECO:0007669"/>
    <property type="project" value="UniProtKB-EC"/>
</dbReference>
<organism evidence="5 6">
    <name type="scientific">Streptococcus ovuberis</name>
    <dbReference type="NCBI Taxonomy" id="1936207"/>
    <lineage>
        <taxon>Bacteria</taxon>
        <taxon>Bacillati</taxon>
        <taxon>Bacillota</taxon>
        <taxon>Bacilli</taxon>
        <taxon>Lactobacillales</taxon>
        <taxon>Streptococcaceae</taxon>
        <taxon>Streptococcus</taxon>
    </lineage>
</organism>
<evidence type="ECO:0000256" key="2">
    <source>
        <dbReference type="ARBA" id="ARBA00022840"/>
    </source>
</evidence>
<dbReference type="CDD" id="cd02169">
    <property type="entry name" value="Citrate_lyase_ligase"/>
    <property type="match status" value="1"/>
</dbReference>
<dbReference type="SUPFAM" id="SSF55729">
    <property type="entry name" value="Acyl-CoA N-acyltransferases (Nat)"/>
    <property type="match status" value="1"/>
</dbReference>
<evidence type="ECO:0000259" key="4">
    <source>
        <dbReference type="PROSITE" id="PS51186"/>
    </source>
</evidence>
<dbReference type="InterPro" id="IPR013166">
    <property type="entry name" value="Citrate_lyase_ligase_C"/>
</dbReference>
<evidence type="ECO:0000313" key="6">
    <source>
        <dbReference type="Proteomes" id="UP000522720"/>
    </source>
</evidence>
<keyword evidence="5" id="KW-0456">Lyase</keyword>
<dbReference type="GO" id="GO:0016829">
    <property type="term" value="F:lyase activity"/>
    <property type="evidence" value="ECO:0007669"/>
    <property type="project" value="UniProtKB-KW"/>
</dbReference>
<dbReference type="PANTHER" id="PTHR40599">
    <property type="entry name" value="[CITRATE [PRO-3S]-LYASE] LIGASE"/>
    <property type="match status" value="1"/>
</dbReference>
<dbReference type="PROSITE" id="PS51186">
    <property type="entry name" value="GNAT"/>
    <property type="match status" value="1"/>
</dbReference>
<dbReference type="SMART" id="SM00764">
    <property type="entry name" value="Citrate_ly_lig"/>
    <property type="match status" value="1"/>
</dbReference>
<dbReference type="EMBL" id="JAAXPR010000012">
    <property type="protein sequence ID" value="NKZ20658.1"/>
    <property type="molecule type" value="Genomic_DNA"/>
</dbReference>
<dbReference type="InterPro" id="IPR016181">
    <property type="entry name" value="Acyl_CoA_acyltransferase"/>
</dbReference>
<dbReference type="NCBIfam" id="TIGR00124">
    <property type="entry name" value="cit_ly_ligase"/>
    <property type="match status" value="1"/>
</dbReference>
<reference evidence="5 6" key="1">
    <citation type="submission" date="2020-04" db="EMBL/GenBank/DDBJ databases">
        <title>MicrobeNet Type strains.</title>
        <authorList>
            <person name="Nicholson A.C."/>
        </authorList>
    </citation>
    <scope>NUCLEOTIDE SEQUENCE [LARGE SCALE GENOMIC DNA]</scope>
    <source>
        <strain evidence="5 6">CCUG 69612</strain>
    </source>
</reference>
<dbReference type="Gene3D" id="3.40.50.620">
    <property type="entry name" value="HUPs"/>
    <property type="match status" value="1"/>
</dbReference>
<evidence type="ECO:0000256" key="1">
    <source>
        <dbReference type="ARBA" id="ARBA00022741"/>
    </source>
</evidence>
<dbReference type="GO" id="GO:0016747">
    <property type="term" value="F:acyltransferase activity, transferring groups other than amino-acyl groups"/>
    <property type="evidence" value="ECO:0007669"/>
    <property type="project" value="InterPro"/>
</dbReference>
<proteinExistence type="predicted"/>
<dbReference type="EC" id="6.2.1.22" evidence="3"/>
<dbReference type="Gene3D" id="3.40.630.30">
    <property type="match status" value="1"/>
</dbReference>
<gene>
    <name evidence="5" type="primary">citC</name>
    <name evidence="5" type="ORF">HF992_07380</name>
</gene>
<dbReference type="PIRSF" id="PIRSF005751">
    <property type="entry name" value="Acet_citr_lig"/>
    <property type="match status" value="1"/>
</dbReference>
<keyword evidence="1 3" id="KW-0547">Nucleotide-binding</keyword>
<dbReference type="InterPro" id="IPR005216">
    <property type="entry name" value="Citrate_lyase_ligase"/>
</dbReference>
<accession>A0A7X6S0X8</accession>
<dbReference type="SUPFAM" id="SSF52374">
    <property type="entry name" value="Nucleotidylyl transferase"/>
    <property type="match status" value="1"/>
</dbReference>
<comment type="caution">
    <text evidence="5">The sequence shown here is derived from an EMBL/GenBank/DDBJ whole genome shotgun (WGS) entry which is preliminary data.</text>
</comment>
<feature type="domain" description="N-acetyltransferase" evidence="4">
    <location>
        <begin position="1"/>
        <end position="139"/>
    </location>
</feature>
<dbReference type="RefSeq" id="WP_168549407.1">
    <property type="nucleotide sequence ID" value="NZ_JAAXPR010000012.1"/>
</dbReference>
<dbReference type="Proteomes" id="UP000522720">
    <property type="component" value="Unassembled WGS sequence"/>
</dbReference>
<name>A0A7X6S0X8_9STRE</name>
<dbReference type="InterPro" id="IPR000182">
    <property type="entry name" value="GNAT_dom"/>
</dbReference>
<comment type="function">
    <text evidence="3">Acetylation of prosthetic group (2-(5''-phosphoribosyl)-3'-dephosphocoenzyme-A) of the gamma subunit of citrate lyase.</text>
</comment>
<dbReference type="GO" id="GO:0005524">
    <property type="term" value="F:ATP binding"/>
    <property type="evidence" value="ECO:0007669"/>
    <property type="project" value="UniProtKB-UniRule"/>
</dbReference>
<protein>
    <recommendedName>
        <fullName evidence="3">[Citrate [pro-3S]-lyase] ligase</fullName>
        <ecNumber evidence="3">6.2.1.22</ecNumber>
    </recommendedName>
</protein>
<keyword evidence="2 3" id="KW-0067">ATP-binding</keyword>
<keyword evidence="3 5" id="KW-0436">Ligase</keyword>
<dbReference type="PANTHER" id="PTHR40599:SF1">
    <property type="entry name" value="[CITRATE [PRO-3S]-LYASE] LIGASE"/>
    <property type="match status" value="1"/>
</dbReference>